<keyword evidence="1" id="KW-1133">Transmembrane helix</keyword>
<reference evidence="2 3" key="1">
    <citation type="submission" date="2024-09" db="EMBL/GenBank/DDBJ databases">
        <authorList>
            <person name="Sun Q."/>
            <person name="Mori K."/>
        </authorList>
    </citation>
    <scope>NUCLEOTIDE SEQUENCE [LARGE SCALE GENOMIC DNA]</scope>
    <source>
        <strain evidence="2 3">JCM 14321</strain>
    </source>
</reference>
<gene>
    <name evidence="2" type="ORF">ACFFQV_01980</name>
</gene>
<evidence type="ECO:0000313" key="2">
    <source>
        <dbReference type="EMBL" id="MFB9641048.1"/>
    </source>
</evidence>
<keyword evidence="3" id="KW-1185">Reference proteome</keyword>
<proteinExistence type="predicted"/>
<organism evidence="2 3">
    <name type="scientific">Agromyces lapidis</name>
    <dbReference type="NCBI Taxonomy" id="279574"/>
    <lineage>
        <taxon>Bacteria</taxon>
        <taxon>Bacillati</taxon>
        <taxon>Actinomycetota</taxon>
        <taxon>Actinomycetes</taxon>
        <taxon>Micrococcales</taxon>
        <taxon>Microbacteriaceae</taxon>
        <taxon>Agromyces</taxon>
    </lineage>
</organism>
<keyword evidence="1" id="KW-0472">Membrane</keyword>
<accession>A0ABV5SL38</accession>
<dbReference type="Proteomes" id="UP001589667">
    <property type="component" value="Unassembled WGS sequence"/>
</dbReference>
<feature type="transmembrane region" description="Helical" evidence="1">
    <location>
        <begin position="6"/>
        <end position="25"/>
    </location>
</feature>
<protein>
    <submittedName>
        <fullName evidence="2">Uncharacterized protein</fullName>
    </submittedName>
</protein>
<comment type="caution">
    <text evidence="2">The sequence shown here is derived from an EMBL/GenBank/DDBJ whole genome shotgun (WGS) entry which is preliminary data.</text>
</comment>
<sequence length="61" mass="7020">MDWTGWVFIGVVVVAWVVTQWAFSLRRGSEKIRGRNRDAAEGMLDVERDKARGTFWSTFGN</sequence>
<evidence type="ECO:0000256" key="1">
    <source>
        <dbReference type="SAM" id="Phobius"/>
    </source>
</evidence>
<evidence type="ECO:0000313" key="3">
    <source>
        <dbReference type="Proteomes" id="UP001589667"/>
    </source>
</evidence>
<keyword evidence="1" id="KW-0812">Transmembrane</keyword>
<name>A0ABV5SL38_9MICO</name>
<dbReference type="EMBL" id="JBHMBL010000001">
    <property type="protein sequence ID" value="MFB9641048.1"/>
    <property type="molecule type" value="Genomic_DNA"/>
</dbReference>
<dbReference type="RefSeq" id="WP_157423560.1">
    <property type="nucleotide sequence ID" value="NZ_BAAANI010000008.1"/>
</dbReference>